<organism evidence="2 3">
    <name type="scientific">Rotaria socialis</name>
    <dbReference type="NCBI Taxonomy" id="392032"/>
    <lineage>
        <taxon>Eukaryota</taxon>
        <taxon>Metazoa</taxon>
        <taxon>Spiralia</taxon>
        <taxon>Gnathifera</taxon>
        <taxon>Rotifera</taxon>
        <taxon>Eurotatoria</taxon>
        <taxon>Bdelloidea</taxon>
        <taxon>Philodinida</taxon>
        <taxon>Philodinidae</taxon>
        <taxon>Rotaria</taxon>
    </lineage>
</organism>
<reference evidence="2" key="1">
    <citation type="submission" date="2021-02" db="EMBL/GenBank/DDBJ databases">
        <authorList>
            <person name="Nowell W R."/>
        </authorList>
    </citation>
    <scope>NUCLEOTIDE SEQUENCE</scope>
</reference>
<proteinExistence type="predicted"/>
<evidence type="ECO:0000313" key="2">
    <source>
        <dbReference type="EMBL" id="CAF4885640.1"/>
    </source>
</evidence>
<accession>A0A821U882</accession>
<dbReference type="EMBL" id="CAJOBP010071849">
    <property type="protein sequence ID" value="CAF4885640.1"/>
    <property type="molecule type" value="Genomic_DNA"/>
</dbReference>
<feature type="non-terminal residue" evidence="2">
    <location>
        <position position="1"/>
    </location>
</feature>
<evidence type="ECO:0000256" key="1">
    <source>
        <dbReference type="SAM" id="MobiDB-lite"/>
    </source>
</evidence>
<gene>
    <name evidence="2" type="ORF">UJA718_LOCUS44882</name>
</gene>
<feature type="region of interest" description="Disordered" evidence="1">
    <location>
        <begin position="1"/>
        <end position="23"/>
    </location>
</feature>
<dbReference type="Proteomes" id="UP000663873">
    <property type="component" value="Unassembled WGS sequence"/>
</dbReference>
<comment type="caution">
    <text evidence="2">The sequence shown here is derived from an EMBL/GenBank/DDBJ whole genome shotgun (WGS) entry which is preliminary data.</text>
</comment>
<keyword evidence="3" id="KW-1185">Reference proteome</keyword>
<feature type="non-terminal residue" evidence="2">
    <location>
        <position position="84"/>
    </location>
</feature>
<evidence type="ECO:0000313" key="3">
    <source>
        <dbReference type="Proteomes" id="UP000663873"/>
    </source>
</evidence>
<feature type="compositionally biased region" description="Basic and acidic residues" evidence="1">
    <location>
        <begin position="1"/>
        <end position="12"/>
    </location>
</feature>
<name>A0A821U882_9BILA</name>
<sequence>NSFAREVGKDHTNTAAGNDEDITKYDLPPLTAKWCWQDDDGEKISDDSQTRQIEAAFQHCLQTSIPSTLKINPDNLTSATIVCY</sequence>
<dbReference type="AlphaFoldDB" id="A0A821U882"/>
<protein>
    <submittedName>
        <fullName evidence="2">Uncharacterized protein</fullName>
    </submittedName>
</protein>